<dbReference type="RefSeq" id="WP_145791294.1">
    <property type="nucleotide sequence ID" value="NZ_BAAABR010000029.1"/>
</dbReference>
<organism evidence="3 4">
    <name type="scientific">Kitasatospora atroaurantiaca</name>
    <dbReference type="NCBI Taxonomy" id="285545"/>
    <lineage>
        <taxon>Bacteria</taxon>
        <taxon>Bacillati</taxon>
        <taxon>Actinomycetota</taxon>
        <taxon>Actinomycetes</taxon>
        <taxon>Kitasatosporales</taxon>
        <taxon>Streptomycetaceae</taxon>
        <taxon>Kitasatospora</taxon>
    </lineage>
</organism>
<comment type="caution">
    <text evidence="3">The sequence shown here is derived from an EMBL/GenBank/DDBJ whole genome shotgun (WGS) entry which is preliminary data.</text>
</comment>
<feature type="region of interest" description="Disordered" evidence="1">
    <location>
        <begin position="28"/>
        <end position="83"/>
    </location>
</feature>
<keyword evidence="2" id="KW-0732">Signal</keyword>
<dbReference type="PROSITE" id="PS51257">
    <property type="entry name" value="PROKAR_LIPOPROTEIN"/>
    <property type="match status" value="1"/>
</dbReference>
<dbReference type="Proteomes" id="UP000318416">
    <property type="component" value="Unassembled WGS sequence"/>
</dbReference>
<feature type="compositionally biased region" description="Low complexity" evidence="1">
    <location>
        <begin position="31"/>
        <end position="60"/>
    </location>
</feature>
<sequence>MSARRLLATVALLATATLTLTACDGDGDTGAGPSASGTPSATVSASASTTPTGTKPTTGKPKPPVTAKPSTSKAPSGDCTAAAQHPGHKVLNVVSGAAGSTQLTATATKFVCGPNVDNDGYYEPVGASATYQLAAGATAELVTLDSTVSQRAVSVPQLIQHVNDCAQHREVAQPYSCFGGNYDITVDSVGHITHISELYHP</sequence>
<proteinExistence type="predicted"/>
<evidence type="ECO:0000313" key="3">
    <source>
        <dbReference type="EMBL" id="TWE18160.1"/>
    </source>
</evidence>
<gene>
    <name evidence="3" type="ORF">FB465_3210</name>
</gene>
<dbReference type="EMBL" id="VIVR01000001">
    <property type="protein sequence ID" value="TWE18160.1"/>
    <property type="molecule type" value="Genomic_DNA"/>
</dbReference>
<name>A0A561ERC4_9ACTN</name>
<feature type="signal peptide" evidence="2">
    <location>
        <begin position="1"/>
        <end position="22"/>
    </location>
</feature>
<dbReference type="AlphaFoldDB" id="A0A561ERC4"/>
<protein>
    <submittedName>
        <fullName evidence="3">Uncharacterized protein</fullName>
    </submittedName>
</protein>
<accession>A0A561ERC4</accession>
<dbReference type="OrthoDB" id="4236694at2"/>
<keyword evidence="4" id="KW-1185">Reference proteome</keyword>
<evidence type="ECO:0000256" key="2">
    <source>
        <dbReference type="SAM" id="SignalP"/>
    </source>
</evidence>
<feature type="chain" id="PRO_5038721353" evidence="2">
    <location>
        <begin position="23"/>
        <end position="201"/>
    </location>
</feature>
<evidence type="ECO:0000256" key="1">
    <source>
        <dbReference type="SAM" id="MobiDB-lite"/>
    </source>
</evidence>
<reference evidence="3 4" key="1">
    <citation type="submission" date="2019-06" db="EMBL/GenBank/DDBJ databases">
        <title>Sequencing the genomes of 1000 actinobacteria strains.</title>
        <authorList>
            <person name="Klenk H.-P."/>
        </authorList>
    </citation>
    <scope>NUCLEOTIDE SEQUENCE [LARGE SCALE GENOMIC DNA]</scope>
    <source>
        <strain evidence="3 4">DSM 41649</strain>
    </source>
</reference>
<evidence type="ECO:0000313" key="4">
    <source>
        <dbReference type="Proteomes" id="UP000318416"/>
    </source>
</evidence>